<comment type="caution">
    <text evidence="1">The sequence shown here is derived from an EMBL/GenBank/DDBJ whole genome shotgun (WGS) entry which is preliminary data.</text>
</comment>
<evidence type="ECO:0000313" key="1">
    <source>
        <dbReference type="EMBL" id="GAB89866.1"/>
    </source>
</evidence>
<accession>K6W814</accession>
<reference evidence="1 2" key="1">
    <citation type="submission" date="2012-08" db="EMBL/GenBank/DDBJ databases">
        <title>Whole genome shotgun sequence of Gordonia rhizosphera NBRC 16068.</title>
        <authorList>
            <person name="Takarada H."/>
            <person name="Isaki S."/>
            <person name="Hosoyama A."/>
            <person name="Tsuchikane K."/>
            <person name="Katsumata H."/>
            <person name="Baba S."/>
            <person name="Ohji S."/>
            <person name="Yamazaki S."/>
            <person name="Fujita N."/>
        </authorList>
    </citation>
    <scope>NUCLEOTIDE SEQUENCE [LARGE SCALE GENOMIC DNA]</scope>
    <source>
        <strain evidence="1 2">NBRC 16068</strain>
    </source>
</reference>
<organism evidence="1 2">
    <name type="scientific">Gordonia rhizosphera NBRC 16068</name>
    <dbReference type="NCBI Taxonomy" id="1108045"/>
    <lineage>
        <taxon>Bacteria</taxon>
        <taxon>Bacillati</taxon>
        <taxon>Actinomycetota</taxon>
        <taxon>Actinomycetes</taxon>
        <taxon>Mycobacteriales</taxon>
        <taxon>Gordoniaceae</taxon>
        <taxon>Gordonia</taxon>
    </lineage>
</organism>
<proteinExistence type="predicted"/>
<keyword evidence="2" id="KW-1185">Reference proteome</keyword>
<evidence type="ECO:0000313" key="2">
    <source>
        <dbReference type="Proteomes" id="UP000008363"/>
    </source>
</evidence>
<name>K6W814_9ACTN</name>
<sequence>MKTFGTGWRDYQDELGTVFFQSPTGHMYLGNAYTGHDLFTGLRPPPADPDSLSRARIDDIRACHAGTIKRAARRAEERWNVENPPPF</sequence>
<protein>
    <submittedName>
        <fullName evidence="1">Uncharacterized protein</fullName>
    </submittedName>
</protein>
<dbReference type="EMBL" id="BAHC01000073">
    <property type="protein sequence ID" value="GAB89866.1"/>
    <property type="molecule type" value="Genomic_DNA"/>
</dbReference>
<gene>
    <name evidence="1" type="ORF">GORHZ_073_00090</name>
</gene>
<dbReference type="Proteomes" id="UP000008363">
    <property type="component" value="Unassembled WGS sequence"/>
</dbReference>
<dbReference type="AlphaFoldDB" id="K6W814"/>
<dbReference type="STRING" id="1108045.GORHZ_073_00090"/>
<dbReference type="RefSeq" id="WP_006332266.1">
    <property type="nucleotide sequence ID" value="NZ_BAHC01000073.1"/>
</dbReference>